<feature type="region of interest" description="Disordered" evidence="1">
    <location>
        <begin position="169"/>
        <end position="198"/>
    </location>
</feature>
<evidence type="ECO:0000256" key="1">
    <source>
        <dbReference type="SAM" id="MobiDB-lite"/>
    </source>
</evidence>
<name>A0A8H6RM04_9PEZI</name>
<keyword evidence="3" id="KW-1185">Reference proteome</keyword>
<protein>
    <submittedName>
        <fullName evidence="2">Uncharacterized protein</fullName>
    </submittedName>
</protein>
<dbReference type="EMBL" id="JABCIY010000094">
    <property type="protein sequence ID" value="KAF7193087.1"/>
    <property type="molecule type" value="Genomic_DNA"/>
</dbReference>
<dbReference type="Proteomes" id="UP000660729">
    <property type="component" value="Unassembled WGS sequence"/>
</dbReference>
<proteinExistence type="predicted"/>
<sequence length="210" mass="23769">MICVYSRRNTDNGVLLMRTWLVELTAHITSDQPEHADKKYTWNGAPLVPARKSMIDDRQICSFYTAHVAKLDKNKRLDSRIRIIWGTPATATGSNIPTITVVIISGIPIFQDIDHVIQKADHTAHMRGLKGYAIWFYSYYHDDAYGRVPPGSNHVSMIPRERGSFARTHAQQSSRLRQIAPAKHGEDTSPGDENGEDDMLFDHIGLVRRC</sequence>
<dbReference type="SUPFAM" id="SSF52540">
    <property type="entry name" value="P-loop containing nucleoside triphosphate hydrolases"/>
    <property type="match status" value="1"/>
</dbReference>
<evidence type="ECO:0000313" key="2">
    <source>
        <dbReference type="EMBL" id="KAF7193087.1"/>
    </source>
</evidence>
<evidence type="ECO:0000313" key="3">
    <source>
        <dbReference type="Proteomes" id="UP000660729"/>
    </source>
</evidence>
<dbReference type="InterPro" id="IPR027417">
    <property type="entry name" value="P-loop_NTPase"/>
</dbReference>
<gene>
    <name evidence="2" type="ORF">HII31_05574</name>
</gene>
<dbReference type="AlphaFoldDB" id="A0A8H6RM04"/>
<accession>A0A8H6RM04</accession>
<reference evidence="2" key="1">
    <citation type="submission" date="2020-04" db="EMBL/GenBank/DDBJ databases">
        <title>Draft genome resource of the tomato pathogen Pseudocercospora fuligena.</title>
        <authorList>
            <person name="Zaccaron A."/>
        </authorList>
    </citation>
    <scope>NUCLEOTIDE SEQUENCE</scope>
    <source>
        <strain evidence="2">PF001</strain>
    </source>
</reference>
<organism evidence="2 3">
    <name type="scientific">Pseudocercospora fuligena</name>
    <dbReference type="NCBI Taxonomy" id="685502"/>
    <lineage>
        <taxon>Eukaryota</taxon>
        <taxon>Fungi</taxon>
        <taxon>Dikarya</taxon>
        <taxon>Ascomycota</taxon>
        <taxon>Pezizomycotina</taxon>
        <taxon>Dothideomycetes</taxon>
        <taxon>Dothideomycetidae</taxon>
        <taxon>Mycosphaerellales</taxon>
        <taxon>Mycosphaerellaceae</taxon>
        <taxon>Pseudocercospora</taxon>
    </lineage>
</organism>
<feature type="compositionally biased region" description="Acidic residues" evidence="1">
    <location>
        <begin position="189"/>
        <end position="198"/>
    </location>
</feature>
<comment type="caution">
    <text evidence="2">The sequence shown here is derived from an EMBL/GenBank/DDBJ whole genome shotgun (WGS) entry which is preliminary data.</text>
</comment>